<sequence length="52" mass="5745">MHDDDATIVPRAFPAPVFRKDLAQIACRNLLLGRRRLKGNAAAMPTEAADRL</sequence>
<dbReference type="Proteomes" id="UP001055111">
    <property type="component" value="Unassembled WGS sequence"/>
</dbReference>
<protein>
    <submittedName>
        <fullName evidence="1">Uncharacterized protein</fullName>
    </submittedName>
</protein>
<evidence type="ECO:0000313" key="1">
    <source>
        <dbReference type="EMBL" id="GJH26539.1"/>
    </source>
</evidence>
<comment type="caution">
    <text evidence="1">The sequence shown here is derived from an EMBL/GenBank/DDBJ whole genome shotgun (WGS) entry which is preliminary data.</text>
</comment>
<proteinExistence type="predicted"/>
<dbReference type="EMBL" id="BPUS01000006">
    <property type="protein sequence ID" value="GJH26539.1"/>
    <property type="molecule type" value="Genomic_DNA"/>
</dbReference>
<reference evidence="1" key="1">
    <citation type="submission" date="2022-09" db="EMBL/GenBank/DDBJ databases">
        <title>Isolation and characterization of 3-chlorobenzoate degrading bacteria from soils in Shizuoka.</title>
        <authorList>
            <person name="Ifat A."/>
            <person name="Ogawa N."/>
            <person name="Kimbara K."/>
            <person name="Moriuchi R."/>
            <person name="Dohra H."/>
            <person name="Shintani M."/>
        </authorList>
    </citation>
    <scope>NUCLEOTIDE SEQUENCE</scope>
    <source>
        <strain evidence="1">19CS4-2</strain>
    </source>
</reference>
<dbReference type="AlphaFoldDB" id="A0AA37IC68"/>
<gene>
    <name evidence="1" type="ORF">CBA19CS42_18505</name>
</gene>
<organism evidence="1 2">
    <name type="scientific">Caballeronia novacaledonica</name>
    <dbReference type="NCBI Taxonomy" id="1544861"/>
    <lineage>
        <taxon>Bacteria</taxon>
        <taxon>Pseudomonadati</taxon>
        <taxon>Pseudomonadota</taxon>
        <taxon>Betaproteobacteria</taxon>
        <taxon>Burkholderiales</taxon>
        <taxon>Burkholderiaceae</taxon>
        <taxon>Caballeronia</taxon>
    </lineage>
</organism>
<name>A0AA37IC68_9BURK</name>
<dbReference type="RefSeq" id="WP_238213137.1">
    <property type="nucleotide sequence ID" value="NZ_BPUS01000006.1"/>
</dbReference>
<evidence type="ECO:0000313" key="2">
    <source>
        <dbReference type="Proteomes" id="UP001055111"/>
    </source>
</evidence>
<accession>A0AA37IC68</accession>